<dbReference type="EMBL" id="DWWA01000010">
    <property type="protein sequence ID" value="HJC71526.1"/>
    <property type="molecule type" value="Genomic_DNA"/>
</dbReference>
<dbReference type="PANTHER" id="PTHR43072">
    <property type="entry name" value="N-ACETYLTRANSFERASE"/>
    <property type="match status" value="1"/>
</dbReference>
<dbReference type="GO" id="GO:0016747">
    <property type="term" value="F:acyltransferase activity, transferring groups other than amino-acyl groups"/>
    <property type="evidence" value="ECO:0007669"/>
    <property type="project" value="InterPro"/>
</dbReference>
<dbReference type="InterPro" id="IPR016181">
    <property type="entry name" value="Acyl_CoA_acyltransferase"/>
</dbReference>
<dbReference type="Pfam" id="PF00583">
    <property type="entry name" value="Acetyltransf_1"/>
    <property type="match status" value="1"/>
</dbReference>
<dbReference type="InterPro" id="IPR000182">
    <property type="entry name" value="GNAT_dom"/>
</dbReference>
<gene>
    <name evidence="2" type="ORF">H9698_01865</name>
</gene>
<accession>A0A9D2Q4V4</accession>
<comment type="caution">
    <text evidence="2">The sequence shown here is derived from an EMBL/GenBank/DDBJ whole genome shotgun (WGS) entry which is preliminary data.</text>
</comment>
<evidence type="ECO:0000259" key="1">
    <source>
        <dbReference type="PROSITE" id="PS51186"/>
    </source>
</evidence>
<organism evidence="2 3">
    <name type="scientific">Candidatus Ruthenibacterium merdavium</name>
    <dbReference type="NCBI Taxonomy" id="2838752"/>
    <lineage>
        <taxon>Bacteria</taxon>
        <taxon>Bacillati</taxon>
        <taxon>Bacillota</taxon>
        <taxon>Clostridia</taxon>
        <taxon>Eubacteriales</taxon>
        <taxon>Oscillospiraceae</taxon>
        <taxon>Ruthenibacterium</taxon>
    </lineage>
</organism>
<evidence type="ECO:0000313" key="3">
    <source>
        <dbReference type="Proteomes" id="UP000823918"/>
    </source>
</evidence>
<dbReference type="Proteomes" id="UP000823918">
    <property type="component" value="Unassembled WGS sequence"/>
</dbReference>
<evidence type="ECO:0000313" key="2">
    <source>
        <dbReference type="EMBL" id="HJC71526.1"/>
    </source>
</evidence>
<reference evidence="2" key="1">
    <citation type="journal article" date="2021" name="PeerJ">
        <title>Extensive microbial diversity within the chicken gut microbiome revealed by metagenomics and culture.</title>
        <authorList>
            <person name="Gilroy R."/>
            <person name="Ravi A."/>
            <person name="Getino M."/>
            <person name="Pursley I."/>
            <person name="Horton D.L."/>
            <person name="Alikhan N.F."/>
            <person name="Baker D."/>
            <person name="Gharbi K."/>
            <person name="Hall N."/>
            <person name="Watson M."/>
            <person name="Adriaenssens E.M."/>
            <person name="Foster-Nyarko E."/>
            <person name="Jarju S."/>
            <person name="Secka A."/>
            <person name="Antonio M."/>
            <person name="Oren A."/>
            <person name="Chaudhuri R.R."/>
            <person name="La Ragione R."/>
            <person name="Hildebrand F."/>
            <person name="Pallen M.J."/>
        </authorList>
    </citation>
    <scope>NUCLEOTIDE SEQUENCE</scope>
    <source>
        <strain evidence="2">5933</strain>
    </source>
</reference>
<sequence>MIYRKAEKQDAAALLDFTKIVGGETDFLLMDAGGIGLSVQEEEAMLEQMAHSDKGAMWVALDGSEIVAVTQCSAAGRRPRVAHRASIAVSVKKSHWRKGIASHMMQIMIDWAKEKGFEKMELEVNAENTAAIALYHKFGFAEFGRYPQFMKYEDGRYGDALYMIKELKESVM</sequence>
<name>A0A9D2Q4V4_9FIRM</name>
<dbReference type="SUPFAM" id="SSF55729">
    <property type="entry name" value="Acyl-CoA N-acyltransferases (Nat)"/>
    <property type="match status" value="1"/>
</dbReference>
<proteinExistence type="predicted"/>
<dbReference type="PROSITE" id="PS51186">
    <property type="entry name" value="GNAT"/>
    <property type="match status" value="1"/>
</dbReference>
<dbReference type="CDD" id="cd04301">
    <property type="entry name" value="NAT_SF"/>
    <property type="match status" value="1"/>
</dbReference>
<feature type="domain" description="N-acetyltransferase" evidence="1">
    <location>
        <begin position="1"/>
        <end position="168"/>
    </location>
</feature>
<dbReference type="AlphaFoldDB" id="A0A9D2Q4V4"/>
<dbReference type="PANTHER" id="PTHR43072:SF60">
    <property type="entry name" value="L-2,4-DIAMINOBUTYRIC ACID ACETYLTRANSFERASE"/>
    <property type="match status" value="1"/>
</dbReference>
<reference evidence="2" key="2">
    <citation type="submission" date="2021-04" db="EMBL/GenBank/DDBJ databases">
        <authorList>
            <person name="Gilroy R."/>
        </authorList>
    </citation>
    <scope>NUCLEOTIDE SEQUENCE</scope>
    <source>
        <strain evidence="2">5933</strain>
    </source>
</reference>
<dbReference type="Gene3D" id="3.40.630.30">
    <property type="match status" value="1"/>
</dbReference>
<protein>
    <submittedName>
        <fullName evidence="2">GNAT family N-acetyltransferase</fullName>
    </submittedName>
</protein>